<dbReference type="EMBL" id="NKFA01000021">
    <property type="protein sequence ID" value="OXI36606.1"/>
    <property type="molecule type" value="Genomic_DNA"/>
</dbReference>
<evidence type="ECO:0000313" key="1">
    <source>
        <dbReference type="EMBL" id="OXI36606.1"/>
    </source>
</evidence>
<dbReference type="PANTHER" id="PTHR11803">
    <property type="entry name" value="2-IMINOBUTANOATE/2-IMINOPROPANOATE DEAMINASE RIDA"/>
    <property type="match status" value="1"/>
</dbReference>
<dbReference type="PANTHER" id="PTHR11803:SF39">
    <property type="entry name" value="2-IMINOBUTANOATE_2-IMINOPROPANOATE DEAMINASE"/>
    <property type="match status" value="1"/>
</dbReference>
<dbReference type="AlphaFoldDB" id="A0A228I2J5"/>
<dbReference type="Pfam" id="PF01042">
    <property type="entry name" value="Ribonuc_L-PSP"/>
    <property type="match status" value="1"/>
</dbReference>
<dbReference type="Proteomes" id="UP000214600">
    <property type="component" value="Unassembled WGS sequence"/>
</dbReference>
<dbReference type="OrthoDB" id="9808943at2"/>
<evidence type="ECO:0000313" key="2">
    <source>
        <dbReference type="Proteomes" id="UP000214600"/>
    </source>
</evidence>
<dbReference type="InterPro" id="IPR035959">
    <property type="entry name" value="RutC-like_sf"/>
</dbReference>
<dbReference type="InterPro" id="IPR006175">
    <property type="entry name" value="YjgF/YER057c/UK114"/>
</dbReference>
<comment type="caution">
    <text evidence="1">The sequence shown here is derived from an EMBL/GenBank/DDBJ whole genome shotgun (WGS) entry which is preliminary data.</text>
</comment>
<dbReference type="RefSeq" id="WP_051889668.1">
    <property type="nucleotide sequence ID" value="NZ_JAUJSI010000002.1"/>
</dbReference>
<dbReference type="PROSITE" id="PS51257">
    <property type="entry name" value="PROKAR_LIPOPROTEIN"/>
    <property type="match status" value="1"/>
</dbReference>
<accession>A0A228I2J5</accession>
<organism evidence="1 2">
    <name type="scientific">Burkholderia aenigmatica</name>
    <dbReference type="NCBI Taxonomy" id="2015348"/>
    <lineage>
        <taxon>Bacteria</taxon>
        <taxon>Pseudomonadati</taxon>
        <taxon>Pseudomonadota</taxon>
        <taxon>Betaproteobacteria</taxon>
        <taxon>Burkholderiales</taxon>
        <taxon>Burkholderiaceae</taxon>
        <taxon>Burkholderia</taxon>
        <taxon>Burkholderia cepacia complex</taxon>
    </lineage>
</organism>
<dbReference type="CDD" id="cd00448">
    <property type="entry name" value="YjgF_YER057c_UK114_family"/>
    <property type="match status" value="1"/>
</dbReference>
<proteinExistence type="predicted"/>
<reference evidence="2" key="1">
    <citation type="submission" date="2017-06" db="EMBL/GenBank/DDBJ databases">
        <authorList>
            <person name="LiPuma J."/>
            <person name="Spilker T."/>
        </authorList>
    </citation>
    <scope>NUCLEOTIDE SEQUENCE [LARGE SCALE GENOMIC DNA]</scope>
    <source>
        <strain evidence="2">AU17325</strain>
    </source>
</reference>
<name>A0A228I2J5_9BURK</name>
<dbReference type="SUPFAM" id="SSF55298">
    <property type="entry name" value="YjgF-like"/>
    <property type="match status" value="1"/>
</dbReference>
<sequence>MRTRCLVAGFIGSGLLLCGCTPPLGQQAASARAPLEYVQAADQYTIPVPLAPAVKAGNLLFVSGIPAYDRNGKLAVGDFSRQMNQAMENVTGILKAAGTGWDRVVKVDVMLVRREDFKEMNRIYAGYFQAGKFPARSTAIVASLPNPDFLVEIDCIAVLDKR</sequence>
<dbReference type="GO" id="GO:0019239">
    <property type="term" value="F:deaminase activity"/>
    <property type="evidence" value="ECO:0007669"/>
    <property type="project" value="TreeGrafter"/>
</dbReference>
<gene>
    <name evidence="1" type="ORF">CFB84_33560</name>
</gene>
<dbReference type="Gene3D" id="3.30.1330.40">
    <property type="entry name" value="RutC-like"/>
    <property type="match status" value="1"/>
</dbReference>
<dbReference type="GO" id="GO:0005829">
    <property type="term" value="C:cytosol"/>
    <property type="evidence" value="ECO:0007669"/>
    <property type="project" value="TreeGrafter"/>
</dbReference>
<reference evidence="1 2" key="2">
    <citation type="submission" date="2017-08" db="EMBL/GenBank/DDBJ databases">
        <title>WGS of novel Burkholderia cepaca complex species.</title>
        <authorList>
            <person name="Lipuma J."/>
            <person name="Spilker T."/>
        </authorList>
    </citation>
    <scope>NUCLEOTIDE SEQUENCE [LARGE SCALE GENOMIC DNA]</scope>
    <source>
        <strain evidence="1 2">AU17325</strain>
    </source>
</reference>
<protein>
    <submittedName>
        <fullName evidence="1">RidA family protein</fullName>
    </submittedName>
</protein>